<gene>
    <name evidence="2" type="ORF">DI626_04090</name>
</gene>
<dbReference type="PROSITE" id="PS51257">
    <property type="entry name" value="PROKAR_LIPOPROTEIN"/>
    <property type="match status" value="1"/>
</dbReference>
<keyword evidence="1" id="KW-0732">Signal</keyword>
<protein>
    <recommendedName>
        <fullName evidence="4">YMGG-like Gly-zipper domain-containing protein</fullName>
    </recommendedName>
</protein>
<proteinExistence type="predicted"/>
<feature type="chain" id="PRO_5015882659" description="YMGG-like Gly-zipper domain-containing protein" evidence="1">
    <location>
        <begin position="18"/>
        <end position="75"/>
    </location>
</feature>
<name>A0A2W4ZYJ4_9BACT</name>
<sequence length="75" mass="6960">MKKFTFTVVLLSTIALAACGNSRGERALSGAGIGAGVGAVGSAVTGGSVLGGAAVGGLAGGAIGAVTNRDQVNLD</sequence>
<dbReference type="EMBL" id="QFNK01000059">
    <property type="protein sequence ID" value="PZO87404.1"/>
    <property type="molecule type" value="Genomic_DNA"/>
</dbReference>
<comment type="caution">
    <text evidence="2">The sequence shown here is derived from an EMBL/GenBank/DDBJ whole genome shotgun (WGS) entry which is preliminary data.</text>
</comment>
<dbReference type="Proteomes" id="UP000249557">
    <property type="component" value="Unassembled WGS sequence"/>
</dbReference>
<evidence type="ECO:0000313" key="3">
    <source>
        <dbReference type="Proteomes" id="UP000249557"/>
    </source>
</evidence>
<evidence type="ECO:0008006" key="4">
    <source>
        <dbReference type="Google" id="ProtNLM"/>
    </source>
</evidence>
<dbReference type="AlphaFoldDB" id="A0A2W4ZYJ4"/>
<organism evidence="2 3">
    <name type="scientific">Micavibrio aeruginosavorus</name>
    <dbReference type="NCBI Taxonomy" id="349221"/>
    <lineage>
        <taxon>Bacteria</taxon>
        <taxon>Pseudomonadati</taxon>
        <taxon>Bdellovibrionota</taxon>
        <taxon>Bdellovibrionia</taxon>
        <taxon>Bdellovibrionales</taxon>
        <taxon>Pseudobdellovibrionaceae</taxon>
        <taxon>Micavibrio</taxon>
    </lineage>
</organism>
<feature type="signal peptide" evidence="1">
    <location>
        <begin position="1"/>
        <end position="17"/>
    </location>
</feature>
<accession>A0A2W4ZYJ4</accession>
<evidence type="ECO:0000313" key="2">
    <source>
        <dbReference type="EMBL" id="PZO87404.1"/>
    </source>
</evidence>
<evidence type="ECO:0000256" key="1">
    <source>
        <dbReference type="SAM" id="SignalP"/>
    </source>
</evidence>
<reference evidence="2 3" key="1">
    <citation type="submission" date="2017-08" db="EMBL/GenBank/DDBJ databases">
        <title>Infants hospitalized years apart are colonized by the same room-sourced microbial strains.</title>
        <authorList>
            <person name="Brooks B."/>
            <person name="Olm M.R."/>
            <person name="Firek B.A."/>
            <person name="Baker R."/>
            <person name="Thomas B.C."/>
            <person name="Morowitz M.J."/>
            <person name="Banfield J.F."/>
        </authorList>
    </citation>
    <scope>NUCLEOTIDE SEQUENCE [LARGE SCALE GENOMIC DNA]</scope>
    <source>
        <strain evidence="2">S2_018_000_R2_104</strain>
    </source>
</reference>